<accession>A0A0P9FDE1</accession>
<name>A0A0P9FDE1_9CHLR</name>
<gene>
    <name evidence="2" type="ORF">SE17_24425</name>
</gene>
<reference evidence="2 3" key="1">
    <citation type="submission" date="2015-09" db="EMBL/GenBank/DDBJ databases">
        <title>Draft genome sequence of Kouleothrix aurantiaca JCM 19913.</title>
        <authorList>
            <person name="Hemp J."/>
        </authorList>
    </citation>
    <scope>NUCLEOTIDE SEQUENCE [LARGE SCALE GENOMIC DNA]</scope>
    <source>
        <strain evidence="2 3">COM-B</strain>
    </source>
</reference>
<feature type="transmembrane region" description="Helical" evidence="1">
    <location>
        <begin position="27"/>
        <end position="52"/>
    </location>
</feature>
<feature type="transmembrane region" description="Helical" evidence="1">
    <location>
        <begin position="94"/>
        <end position="116"/>
    </location>
</feature>
<feature type="transmembrane region" description="Helical" evidence="1">
    <location>
        <begin position="128"/>
        <end position="148"/>
    </location>
</feature>
<keyword evidence="1" id="KW-0472">Membrane</keyword>
<protein>
    <submittedName>
        <fullName evidence="2">ABC transporter</fullName>
    </submittedName>
</protein>
<feature type="transmembrane region" description="Helical" evidence="1">
    <location>
        <begin position="180"/>
        <end position="202"/>
    </location>
</feature>
<sequence length="222" mass="24260">QGERERQSYDLLIASLLSPWQIVWGKLAAALSFALLLILAIVPMMSLAFLFGGVSLTEVLIALAGLVTTAFFYASIGVFWSAALRTTLGANSLALGSVILMLLGIPFIALMFTLIFGREPSPEWINSIVFKFGAGAFLYVHPFIALQMTEIQISSGESAFYTRVPLGLDAANSILVPSPWIVYILLALLCSAVLVLLTMRMLRPTPEGPRRPRERKQRADAE</sequence>
<organism evidence="2 3">
    <name type="scientific">Kouleothrix aurantiaca</name>
    <dbReference type="NCBI Taxonomy" id="186479"/>
    <lineage>
        <taxon>Bacteria</taxon>
        <taxon>Bacillati</taxon>
        <taxon>Chloroflexota</taxon>
        <taxon>Chloroflexia</taxon>
        <taxon>Chloroflexales</taxon>
        <taxon>Roseiflexineae</taxon>
        <taxon>Roseiflexaceae</taxon>
        <taxon>Kouleothrix</taxon>
    </lineage>
</organism>
<keyword evidence="1" id="KW-1133">Transmembrane helix</keyword>
<proteinExistence type="predicted"/>
<evidence type="ECO:0000313" key="2">
    <source>
        <dbReference type="EMBL" id="KPV50870.1"/>
    </source>
</evidence>
<feature type="non-terminal residue" evidence="2">
    <location>
        <position position="1"/>
    </location>
</feature>
<feature type="transmembrane region" description="Helical" evidence="1">
    <location>
        <begin position="59"/>
        <end position="82"/>
    </location>
</feature>
<comment type="caution">
    <text evidence="2">The sequence shown here is derived from an EMBL/GenBank/DDBJ whole genome shotgun (WGS) entry which is preliminary data.</text>
</comment>
<keyword evidence="3" id="KW-1185">Reference proteome</keyword>
<dbReference type="EMBL" id="LJCR01001176">
    <property type="protein sequence ID" value="KPV50870.1"/>
    <property type="molecule type" value="Genomic_DNA"/>
</dbReference>
<dbReference type="Proteomes" id="UP000050509">
    <property type="component" value="Unassembled WGS sequence"/>
</dbReference>
<evidence type="ECO:0000313" key="3">
    <source>
        <dbReference type="Proteomes" id="UP000050509"/>
    </source>
</evidence>
<evidence type="ECO:0000256" key="1">
    <source>
        <dbReference type="SAM" id="Phobius"/>
    </source>
</evidence>
<keyword evidence="1" id="KW-0812">Transmembrane</keyword>
<dbReference type="AlphaFoldDB" id="A0A0P9FDE1"/>